<dbReference type="AlphaFoldDB" id="A0A9P1E354"/>
<protein>
    <recommendedName>
        <fullName evidence="1">Endonuclease/exonuclease/phosphatase domain-containing protein</fullName>
    </recommendedName>
</protein>
<accession>A0A9P1E354</accession>
<evidence type="ECO:0000313" key="2">
    <source>
        <dbReference type="EMBL" id="CAH9075119.1"/>
    </source>
</evidence>
<dbReference type="PANTHER" id="PTHR33710:SF13">
    <property type="entry name" value="ENDONUCLEASE_EXONUCLEASE_PHOSPHATASE FAMILY PROTEIN"/>
    <property type="match status" value="1"/>
</dbReference>
<gene>
    <name evidence="2" type="ORF">CEURO_LOCUS5489</name>
</gene>
<dbReference type="InterPro" id="IPR036691">
    <property type="entry name" value="Endo/exonu/phosph_ase_sf"/>
</dbReference>
<name>A0A9P1E354_CUSEU</name>
<dbReference type="GO" id="GO:0003824">
    <property type="term" value="F:catalytic activity"/>
    <property type="evidence" value="ECO:0007669"/>
    <property type="project" value="InterPro"/>
</dbReference>
<dbReference type="EMBL" id="CAMAPE010000009">
    <property type="protein sequence ID" value="CAH9075119.1"/>
    <property type="molecule type" value="Genomic_DNA"/>
</dbReference>
<dbReference type="InterPro" id="IPR005135">
    <property type="entry name" value="Endo/exonuclease/phosphatase"/>
</dbReference>
<proteinExistence type="predicted"/>
<organism evidence="2 3">
    <name type="scientific">Cuscuta europaea</name>
    <name type="common">European dodder</name>
    <dbReference type="NCBI Taxonomy" id="41803"/>
    <lineage>
        <taxon>Eukaryota</taxon>
        <taxon>Viridiplantae</taxon>
        <taxon>Streptophyta</taxon>
        <taxon>Embryophyta</taxon>
        <taxon>Tracheophyta</taxon>
        <taxon>Spermatophyta</taxon>
        <taxon>Magnoliopsida</taxon>
        <taxon>eudicotyledons</taxon>
        <taxon>Gunneridae</taxon>
        <taxon>Pentapetalae</taxon>
        <taxon>asterids</taxon>
        <taxon>lamiids</taxon>
        <taxon>Solanales</taxon>
        <taxon>Convolvulaceae</taxon>
        <taxon>Cuscuteae</taxon>
        <taxon>Cuscuta</taxon>
        <taxon>Cuscuta subgen. Cuscuta</taxon>
    </lineage>
</organism>
<dbReference type="PANTHER" id="PTHR33710">
    <property type="entry name" value="BNAC02G09200D PROTEIN"/>
    <property type="match status" value="1"/>
</dbReference>
<evidence type="ECO:0000313" key="3">
    <source>
        <dbReference type="Proteomes" id="UP001152484"/>
    </source>
</evidence>
<dbReference type="Gene3D" id="3.60.10.10">
    <property type="entry name" value="Endonuclease/exonuclease/phosphatase"/>
    <property type="match status" value="1"/>
</dbReference>
<sequence>MNCIIWNARGLDASSTRLSSLAIQWRVKLLIVIEPIVDRSRMDLFKNVLGFSDALSSSINKIWVFWDSSVLGISDFTWHAQSVHFKVVSNDFEGWVTGVYGKHNYHTRRELWDSLATISLSMTTPWMVGGDFNEIAAYSEHQGSSMTIIRGINEFSDCISACNLIDLPYEGPKFTWSGVRANGRVWRRLDRVLFNNHFINKFDSIKISLLNKTPSDHNPILIQFSNLSLSGPRSFKFQNMWFQNRDFLEFIKTKWDSGKTGGGMKGLITKIQVLKKELRIWNKEVFGNIFDDIKLCEKEVLESERKFEENPCDINREDLFHKKGLLTQKYKLEKKFWKQKAHINWLKEGDRNSNFFHLYVKIRQRKQSITSIKQSADNILTSLSGIGNEVVRFFTNLYTEKNPVSYDEMLQYIPQIIN</sequence>
<dbReference type="OrthoDB" id="1742302at2759"/>
<keyword evidence="3" id="KW-1185">Reference proteome</keyword>
<dbReference type="SUPFAM" id="SSF56219">
    <property type="entry name" value="DNase I-like"/>
    <property type="match status" value="1"/>
</dbReference>
<comment type="caution">
    <text evidence="2">The sequence shown here is derived from an EMBL/GenBank/DDBJ whole genome shotgun (WGS) entry which is preliminary data.</text>
</comment>
<reference evidence="2" key="1">
    <citation type="submission" date="2022-07" db="EMBL/GenBank/DDBJ databases">
        <authorList>
            <person name="Macas J."/>
            <person name="Novak P."/>
            <person name="Neumann P."/>
        </authorList>
    </citation>
    <scope>NUCLEOTIDE SEQUENCE</scope>
</reference>
<evidence type="ECO:0000259" key="1">
    <source>
        <dbReference type="Pfam" id="PF03372"/>
    </source>
</evidence>
<dbReference type="Pfam" id="PF03372">
    <property type="entry name" value="Exo_endo_phos"/>
    <property type="match status" value="1"/>
</dbReference>
<feature type="domain" description="Endonuclease/exonuclease/phosphatase" evidence="1">
    <location>
        <begin position="96"/>
        <end position="217"/>
    </location>
</feature>
<dbReference type="Proteomes" id="UP001152484">
    <property type="component" value="Unassembled WGS sequence"/>
</dbReference>